<dbReference type="Pfam" id="PF04083">
    <property type="entry name" value="Abhydro_lipase"/>
    <property type="match status" value="1"/>
</dbReference>
<dbReference type="Pfam" id="PF00561">
    <property type="entry name" value="Abhydrolase_1"/>
    <property type="match status" value="2"/>
</dbReference>
<comment type="subcellular location">
    <subcellularLocation>
        <location evidence="1">Cell membrane</location>
        <topology evidence="1">Multi-pass membrane protein</topology>
    </subcellularLocation>
</comment>
<dbReference type="SUPFAM" id="SSF53474">
    <property type="entry name" value="alpha/beta-Hydrolases"/>
    <property type="match status" value="3"/>
</dbReference>
<evidence type="ECO:0000256" key="4">
    <source>
        <dbReference type="ARBA" id="ARBA00022963"/>
    </source>
</evidence>
<feature type="non-terminal residue" evidence="11">
    <location>
        <position position="1047"/>
    </location>
</feature>
<evidence type="ECO:0000256" key="6">
    <source>
        <dbReference type="ARBA" id="ARBA00023098"/>
    </source>
</evidence>
<protein>
    <submittedName>
        <fullName evidence="11">Uncharacterized protein LOC108558213</fullName>
    </submittedName>
</protein>
<sequence>MHRIPHGRNSTIRTDRPPVLLMHGLSSSSADWVNTGPERALGFILADIGYDVWLGNSRGNKWGRNHTTLNPDHDKATFWNFSWHEIGKFDLPALIDHILELTQEDKLFYIGHSQGTTAFFVMASERPEYNDKIRLMSALAPVAYMDHADNPINSILSQFEESLEWISKYLGMYEFLPDSEFYTIFGKEACDDEAPLQEVCTNVVFLICGFDSEQLNATFIPVILSNIPSGSATKQYLHYAQGIKYGTFRQYNYHKEEINMKIYGQPIPPDYVISNIRAPVALHYGQNDWMASVIDVERLKDELPNVVTVNKIAYEKFNHLDFLWANDVNELLYNDLLADMLKRHINITTEDGYLLELHRIPYGKTNQTRLGPVLLMHGLLTSSADWCNGGAKNSLAFFLADAGYDVWMGNFRGNTWSRKHRTLDPDIDESAFWNFSWHEMGFYDLPAKIDYILKVTGEEKLQYVGHSQGTCAFWVMASMKPEYNKKIKLMSALAPIAFMKHVKTPFATFFAPYEPEFVTENYFEVFQRPELFRILGRESLIPVVTTNTPAGASIKQFLHFFQSIQFDYFRQYDYHSEENNLKHYGQLTPPDYDLTKITAPVAIYYAQNDWLSSMEFELIKKYGYPLERHVNVTTKDGYLLELHRIPQRKINLGPVLLMHGVFSSSADWCNGGANKSLAFLLADAGYDVWMGNSRGNTWSRKHRTLNPDVNKSEYWNFSWHEIGIYDLPAMIDYILEVTGKDKLQYIGYSQGTVAFWVMASTKPEYNNKVKLMNALAPVAFMKQIANPFIKFLAQFEYTLSLIAKDQEVFELLRKSELLEILAREICHDGSNFQELCSTAIFLIFGFDPDQLNSTLLPVFLSNAPAGASSKQVLHFLQSIRFGHFRQYDYHSKEENIRYYGQPSPPDYNLSKINVPIALHYAQNDWLSSTNDVDRLIRILPNMALKNKINFQKFNHIDFIWSIDIVELGQGVLIAVMCESVTEEGRQLIKNSYGALNRFSYHQSIKEKLFILAQQTNARYPIFTAAGFFKVDYSILFTFLNLIATYAI</sequence>
<evidence type="ECO:0000313" key="10">
    <source>
        <dbReference type="Proteomes" id="UP000695000"/>
    </source>
</evidence>
<dbReference type="Proteomes" id="UP000695000">
    <property type="component" value="Unplaced"/>
</dbReference>
<evidence type="ECO:0000313" key="11">
    <source>
        <dbReference type="RefSeq" id="XP_017770538.1"/>
    </source>
</evidence>
<organism evidence="10 11">
    <name type="scientific">Nicrophorus vespilloides</name>
    <name type="common">Boreal carrion beetle</name>
    <dbReference type="NCBI Taxonomy" id="110193"/>
    <lineage>
        <taxon>Eukaryota</taxon>
        <taxon>Metazoa</taxon>
        <taxon>Ecdysozoa</taxon>
        <taxon>Arthropoda</taxon>
        <taxon>Hexapoda</taxon>
        <taxon>Insecta</taxon>
        <taxon>Pterygota</taxon>
        <taxon>Neoptera</taxon>
        <taxon>Endopterygota</taxon>
        <taxon>Coleoptera</taxon>
        <taxon>Polyphaga</taxon>
        <taxon>Staphyliniformia</taxon>
        <taxon>Silphidae</taxon>
        <taxon>Nicrophorinae</taxon>
        <taxon>Nicrophorus</taxon>
    </lineage>
</organism>
<reference evidence="11" key="1">
    <citation type="submission" date="2025-08" db="UniProtKB">
        <authorList>
            <consortium name="RefSeq"/>
        </authorList>
    </citation>
    <scope>IDENTIFICATION</scope>
    <source>
        <tissue evidence="11">Whole Larva</tissue>
    </source>
</reference>
<keyword evidence="5" id="KW-1133">Transmembrane helix</keyword>
<proteinExistence type="predicted"/>
<keyword evidence="6" id="KW-0443">Lipid metabolism</keyword>
<feature type="domain" description="Partial AB-hydrolase lipase" evidence="9">
    <location>
        <begin position="617"/>
        <end position="670"/>
    </location>
</feature>
<evidence type="ECO:0000256" key="5">
    <source>
        <dbReference type="ARBA" id="ARBA00022989"/>
    </source>
</evidence>
<feature type="domain" description="AB hydrolase-1" evidence="8">
    <location>
        <begin position="17"/>
        <end position="157"/>
    </location>
</feature>
<evidence type="ECO:0000256" key="2">
    <source>
        <dbReference type="ARBA" id="ARBA00022475"/>
    </source>
</evidence>
<dbReference type="RefSeq" id="XP_017770538.1">
    <property type="nucleotide sequence ID" value="XM_017915049.1"/>
</dbReference>
<evidence type="ECO:0000259" key="8">
    <source>
        <dbReference type="Pfam" id="PF00561"/>
    </source>
</evidence>
<accession>A0ABM1M7I8</accession>
<feature type="domain" description="AB hydrolase-1" evidence="8">
    <location>
        <begin position="372"/>
        <end position="612"/>
    </location>
</feature>
<dbReference type="Pfam" id="PF08395">
    <property type="entry name" value="7tm_7"/>
    <property type="match status" value="1"/>
</dbReference>
<keyword evidence="7" id="KW-0472">Membrane</keyword>
<keyword evidence="3" id="KW-0812">Transmembrane</keyword>
<keyword evidence="4" id="KW-0442">Lipid degradation</keyword>
<evidence type="ECO:0000256" key="1">
    <source>
        <dbReference type="ARBA" id="ARBA00004651"/>
    </source>
</evidence>
<gene>
    <name evidence="11" type="primary">LOC108558213</name>
</gene>
<keyword evidence="10" id="KW-1185">Reference proteome</keyword>
<name>A0ABM1M7I8_NICVS</name>
<dbReference type="InterPro" id="IPR029058">
    <property type="entry name" value="AB_hydrolase_fold"/>
</dbReference>
<dbReference type="PANTHER" id="PTHR11005">
    <property type="entry name" value="LYSOSOMAL ACID LIPASE-RELATED"/>
    <property type="match status" value="1"/>
</dbReference>
<dbReference type="InterPro" id="IPR006693">
    <property type="entry name" value="AB_hydrolase_lipase"/>
</dbReference>
<evidence type="ECO:0000259" key="9">
    <source>
        <dbReference type="Pfam" id="PF04083"/>
    </source>
</evidence>
<evidence type="ECO:0000256" key="3">
    <source>
        <dbReference type="ARBA" id="ARBA00022692"/>
    </source>
</evidence>
<dbReference type="GeneID" id="108558213"/>
<evidence type="ECO:0000256" key="7">
    <source>
        <dbReference type="ARBA" id="ARBA00023136"/>
    </source>
</evidence>
<dbReference type="InterPro" id="IPR000073">
    <property type="entry name" value="AB_hydrolase_1"/>
</dbReference>
<dbReference type="InterPro" id="IPR013604">
    <property type="entry name" value="7TM_chemorcpt"/>
</dbReference>
<keyword evidence="2" id="KW-1003">Cell membrane</keyword>
<dbReference type="Gene3D" id="3.40.50.1820">
    <property type="entry name" value="alpha/beta hydrolase"/>
    <property type="match status" value="3"/>
</dbReference>